<protein>
    <recommendedName>
        <fullName evidence="2">Lipoprotein</fullName>
    </recommendedName>
</protein>
<name>A0A1W1BN12_9ZZZZ</name>
<evidence type="ECO:0008006" key="2">
    <source>
        <dbReference type="Google" id="ProtNLM"/>
    </source>
</evidence>
<gene>
    <name evidence="1" type="ORF">MNB_SV-14-53</name>
</gene>
<evidence type="ECO:0000313" key="1">
    <source>
        <dbReference type="EMBL" id="SFV54855.1"/>
    </source>
</evidence>
<dbReference type="PROSITE" id="PS51257">
    <property type="entry name" value="PROKAR_LIPOPROTEIN"/>
    <property type="match status" value="1"/>
</dbReference>
<dbReference type="AlphaFoldDB" id="A0A1W1BN12"/>
<dbReference type="EMBL" id="FPHN01000042">
    <property type="protein sequence ID" value="SFV54855.1"/>
    <property type="molecule type" value="Genomic_DNA"/>
</dbReference>
<proteinExistence type="predicted"/>
<organism evidence="1">
    <name type="scientific">hydrothermal vent metagenome</name>
    <dbReference type="NCBI Taxonomy" id="652676"/>
    <lineage>
        <taxon>unclassified sequences</taxon>
        <taxon>metagenomes</taxon>
        <taxon>ecological metagenomes</taxon>
    </lineage>
</organism>
<sequence>MKKESKLILLLLTVGVFSGCVPAPKPQVGIGLDGLLGGEIQSVKTPTIKSPTVQTEVIDKEYGAKPLNYVNSIRRYFSNKIPRANLSIYKYGKPKRAYKRKGFAYGGDIAWKGWLVEVSIATPTRTGRLLTPKPYMVLFSGEQIVEHILGYNHKLITKVDK</sequence>
<accession>A0A1W1BN12</accession>
<reference evidence="1" key="1">
    <citation type="submission" date="2016-10" db="EMBL/GenBank/DDBJ databases">
        <authorList>
            <person name="de Groot N.N."/>
        </authorList>
    </citation>
    <scope>NUCLEOTIDE SEQUENCE</scope>
</reference>